<dbReference type="InterPro" id="IPR043504">
    <property type="entry name" value="Peptidase_S1_PA_chymotrypsin"/>
</dbReference>
<sequence length="288" mass="31658">MLRIAVFLTLLGVSLQSASNVTLEGPDELIFGGSPAAAGQYPFFVSLQVNGYWHDCGGALISNRHVITAGHCIWSPQSAYRYAYQAEQAYVQSYAVRMGTNLHSGGVSYRVAWVKIHPYFNRVNLYNDVAIIGLAAPVQFNNLVQPIRLMRGRAGPQQAMAIGLGFMRFDPRTRPPSSLSPTTLQQLPVTIDADYTCRTQLFPIHMRDFTMCIKGSQPRSGPLPGDSGSPLVVKRGNVWWQAGICSFGDYMAYIKGMSGGVIPPTGYVRISSYCPFIAQVTRNMAYCQ</sequence>
<dbReference type="SUPFAM" id="SSF50494">
    <property type="entry name" value="Trypsin-like serine proteases"/>
    <property type="match status" value="1"/>
</dbReference>
<comment type="caution">
    <text evidence="6">The sequence shown here is derived from an EMBL/GenBank/DDBJ whole genome shotgun (WGS) entry which is preliminary data.</text>
</comment>
<evidence type="ECO:0000256" key="3">
    <source>
        <dbReference type="RuleBase" id="RU363034"/>
    </source>
</evidence>
<evidence type="ECO:0000256" key="2">
    <source>
        <dbReference type="ARBA" id="ARBA00024195"/>
    </source>
</evidence>
<organism evidence="6 7">
    <name type="scientific">Steinernema hermaphroditum</name>
    <dbReference type="NCBI Taxonomy" id="289476"/>
    <lineage>
        <taxon>Eukaryota</taxon>
        <taxon>Metazoa</taxon>
        <taxon>Ecdysozoa</taxon>
        <taxon>Nematoda</taxon>
        <taxon>Chromadorea</taxon>
        <taxon>Rhabditida</taxon>
        <taxon>Tylenchina</taxon>
        <taxon>Panagrolaimomorpha</taxon>
        <taxon>Strongyloidoidea</taxon>
        <taxon>Steinernematidae</taxon>
        <taxon>Steinernema</taxon>
    </lineage>
</organism>
<dbReference type="InterPro" id="IPR001314">
    <property type="entry name" value="Peptidase_S1A"/>
</dbReference>
<evidence type="ECO:0000259" key="5">
    <source>
        <dbReference type="PROSITE" id="PS50240"/>
    </source>
</evidence>
<dbReference type="Pfam" id="PF00089">
    <property type="entry name" value="Trypsin"/>
    <property type="match status" value="1"/>
</dbReference>
<dbReference type="CDD" id="cd00190">
    <property type="entry name" value="Tryp_SPc"/>
    <property type="match status" value="1"/>
</dbReference>
<keyword evidence="1" id="KW-1015">Disulfide bond</keyword>
<gene>
    <name evidence="6" type="ORF">QR680_011771</name>
</gene>
<comment type="similarity">
    <text evidence="2">Belongs to the peptidase S1 family. CLIP subfamily.</text>
</comment>
<dbReference type="SMART" id="SM00020">
    <property type="entry name" value="Tryp_SPc"/>
    <property type="match status" value="1"/>
</dbReference>
<dbReference type="GO" id="GO:0006508">
    <property type="term" value="P:proteolysis"/>
    <property type="evidence" value="ECO:0007669"/>
    <property type="project" value="UniProtKB-KW"/>
</dbReference>
<keyword evidence="7" id="KW-1185">Reference proteome</keyword>
<name>A0AA39LZA9_9BILA</name>
<dbReference type="GO" id="GO:0004252">
    <property type="term" value="F:serine-type endopeptidase activity"/>
    <property type="evidence" value="ECO:0007669"/>
    <property type="project" value="InterPro"/>
</dbReference>
<keyword evidence="3" id="KW-0720">Serine protease</keyword>
<proteinExistence type="inferred from homology"/>
<dbReference type="InterPro" id="IPR009003">
    <property type="entry name" value="Peptidase_S1_PA"/>
</dbReference>
<dbReference type="InterPro" id="IPR001254">
    <property type="entry name" value="Trypsin_dom"/>
</dbReference>
<dbReference type="PROSITE" id="PS00135">
    <property type="entry name" value="TRYPSIN_SER"/>
    <property type="match status" value="1"/>
</dbReference>
<dbReference type="InterPro" id="IPR051487">
    <property type="entry name" value="Ser/Thr_Proteases_Immune/Dev"/>
</dbReference>
<dbReference type="InterPro" id="IPR018114">
    <property type="entry name" value="TRYPSIN_HIS"/>
</dbReference>
<dbReference type="EMBL" id="JAUCMV010000002">
    <property type="protein sequence ID" value="KAK0415097.1"/>
    <property type="molecule type" value="Genomic_DNA"/>
</dbReference>
<dbReference type="Proteomes" id="UP001175271">
    <property type="component" value="Unassembled WGS sequence"/>
</dbReference>
<feature type="chain" id="PRO_5041256733" description="Peptidase S1 domain-containing protein" evidence="4">
    <location>
        <begin position="19"/>
        <end position="288"/>
    </location>
</feature>
<reference evidence="6" key="1">
    <citation type="submission" date="2023-06" db="EMBL/GenBank/DDBJ databases">
        <title>Genomic analysis of the entomopathogenic nematode Steinernema hermaphroditum.</title>
        <authorList>
            <person name="Schwarz E.M."/>
            <person name="Heppert J.K."/>
            <person name="Baniya A."/>
            <person name="Schwartz H.T."/>
            <person name="Tan C.-H."/>
            <person name="Antoshechkin I."/>
            <person name="Sternberg P.W."/>
            <person name="Goodrich-Blair H."/>
            <person name="Dillman A.R."/>
        </authorList>
    </citation>
    <scope>NUCLEOTIDE SEQUENCE</scope>
    <source>
        <strain evidence="6">PS9179</strain>
        <tissue evidence="6">Whole animal</tissue>
    </source>
</reference>
<dbReference type="PANTHER" id="PTHR24256">
    <property type="entry name" value="TRYPTASE-RELATED"/>
    <property type="match status" value="1"/>
</dbReference>
<evidence type="ECO:0000313" key="6">
    <source>
        <dbReference type="EMBL" id="KAK0415097.1"/>
    </source>
</evidence>
<feature type="signal peptide" evidence="4">
    <location>
        <begin position="1"/>
        <end position="18"/>
    </location>
</feature>
<keyword evidence="4" id="KW-0732">Signal</keyword>
<evidence type="ECO:0000313" key="7">
    <source>
        <dbReference type="Proteomes" id="UP001175271"/>
    </source>
</evidence>
<dbReference type="PRINTS" id="PR00722">
    <property type="entry name" value="CHYMOTRYPSIN"/>
</dbReference>
<evidence type="ECO:0000256" key="4">
    <source>
        <dbReference type="SAM" id="SignalP"/>
    </source>
</evidence>
<dbReference type="FunFam" id="2.40.10.10:FF:000068">
    <property type="entry name" value="transmembrane protease serine 2"/>
    <property type="match status" value="1"/>
</dbReference>
<accession>A0AA39LZA9</accession>
<feature type="domain" description="Peptidase S1" evidence="5">
    <location>
        <begin position="30"/>
        <end position="282"/>
    </location>
</feature>
<dbReference type="PROSITE" id="PS00134">
    <property type="entry name" value="TRYPSIN_HIS"/>
    <property type="match status" value="1"/>
</dbReference>
<dbReference type="InterPro" id="IPR033116">
    <property type="entry name" value="TRYPSIN_SER"/>
</dbReference>
<keyword evidence="3" id="KW-0378">Hydrolase</keyword>
<dbReference type="AlphaFoldDB" id="A0AA39LZA9"/>
<dbReference type="Gene3D" id="2.40.10.10">
    <property type="entry name" value="Trypsin-like serine proteases"/>
    <property type="match status" value="1"/>
</dbReference>
<keyword evidence="3" id="KW-0645">Protease</keyword>
<protein>
    <recommendedName>
        <fullName evidence="5">Peptidase S1 domain-containing protein</fullName>
    </recommendedName>
</protein>
<dbReference type="PROSITE" id="PS50240">
    <property type="entry name" value="TRYPSIN_DOM"/>
    <property type="match status" value="1"/>
</dbReference>
<evidence type="ECO:0000256" key="1">
    <source>
        <dbReference type="ARBA" id="ARBA00023157"/>
    </source>
</evidence>